<accession>A0A1Y6CTI7</accession>
<keyword evidence="1" id="KW-0812">Transmembrane</keyword>
<dbReference type="EMBL" id="FWZT01000029">
    <property type="protein sequence ID" value="SMF75829.1"/>
    <property type="molecule type" value="Genomic_DNA"/>
</dbReference>
<gene>
    <name evidence="2" type="ORF">SAMN06296036_12978</name>
</gene>
<dbReference type="InterPro" id="IPR018674">
    <property type="entry name" value="DUF2142_membrane"/>
</dbReference>
<dbReference type="AlphaFoldDB" id="A0A1Y6CTI7"/>
<evidence type="ECO:0000313" key="3">
    <source>
        <dbReference type="Proteomes" id="UP000192907"/>
    </source>
</evidence>
<feature type="transmembrane region" description="Helical" evidence="1">
    <location>
        <begin position="372"/>
        <end position="394"/>
    </location>
</feature>
<proteinExistence type="predicted"/>
<organism evidence="2 3">
    <name type="scientific">Pseudobacteriovorax antillogorgiicola</name>
    <dbReference type="NCBI Taxonomy" id="1513793"/>
    <lineage>
        <taxon>Bacteria</taxon>
        <taxon>Pseudomonadati</taxon>
        <taxon>Bdellovibrionota</taxon>
        <taxon>Oligoflexia</taxon>
        <taxon>Oligoflexales</taxon>
        <taxon>Pseudobacteriovoracaceae</taxon>
        <taxon>Pseudobacteriovorax</taxon>
    </lineage>
</organism>
<reference evidence="3" key="1">
    <citation type="submission" date="2017-04" db="EMBL/GenBank/DDBJ databases">
        <authorList>
            <person name="Varghese N."/>
            <person name="Submissions S."/>
        </authorList>
    </citation>
    <scope>NUCLEOTIDE SEQUENCE [LARGE SCALE GENOMIC DNA]</scope>
    <source>
        <strain evidence="3">RKEM611</strain>
    </source>
</reference>
<keyword evidence="1" id="KW-1133">Transmembrane helix</keyword>
<name>A0A1Y6CTI7_9BACT</name>
<dbReference type="Pfam" id="PF09913">
    <property type="entry name" value="DUF2142"/>
    <property type="match status" value="1"/>
</dbReference>
<evidence type="ECO:0000313" key="2">
    <source>
        <dbReference type="EMBL" id="SMF75829.1"/>
    </source>
</evidence>
<sequence>MDKGYLNICLVFFVCYGFFGTGISLLIPPLQGPDEATHWISAVYRASSKVDGRVCSKELDLPAYFEFKTVAFQSHKKLKSNIYSQASTDRPSKCITTDPANYGNSFTYLAVWLAKVLVPDEESSIRKAIVSFHLARIINGFVILSALLFLLYSVTPGRSLGLLFVAFIVQSPLFIQQTFTISSDWIIILTSLLVLIRCFSRKPLGFLFFSLFSIISVGAILTKPVILPLLMLPLLFPIKDEAAFTYKNLKVTYNHIAALVQCFAFLAYVATIFTNSDEFTDSGNISGLDPIAQLRFILFHFDVACTAIYRGIVDWITWDKFLGPLGWVDVFFAKTTLRYWSELTQGVLYIEGLILTITAYNARRLKFSRTRLLLGCLLVFGSFIAVPFAMYLLVTVPGSNFVNGLQTRYYFPSIIASMAIFQLFPLECEDESVELSLTQETILWVITLIPLGFLLRFYAFVWIDVLWRYR</sequence>
<feature type="transmembrane region" description="Helical" evidence="1">
    <location>
        <begin position="206"/>
        <end position="236"/>
    </location>
</feature>
<feature type="transmembrane region" description="Helical" evidence="1">
    <location>
        <begin position="5"/>
        <end position="27"/>
    </location>
</feature>
<protein>
    <submittedName>
        <fullName evidence="2">Uncharacterized membrane protein</fullName>
    </submittedName>
</protein>
<keyword evidence="1" id="KW-0472">Membrane</keyword>
<feature type="transmembrane region" description="Helical" evidence="1">
    <location>
        <begin position="128"/>
        <end position="152"/>
    </location>
</feature>
<feature type="transmembrane region" description="Helical" evidence="1">
    <location>
        <begin position="181"/>
        <end position="199"/>
    </location>
</feature>
<feature type="transmembrane region" description="Helical" evidence="1">
    <location>
        <begin position="256"/>
        <end position="275"/>
    </location>
</feature>
<keyword evidence="3" id="KW-1185">Reference proteome</keyword>
<feature type="transmembrane region" description="Helical" evidence="1">
    <location>
        <begin position="442"/>
        <end position="467"/>
    </location>
</feature>
<dbReference type="Proteomes" id="UP000192907">
    <property type="component" value="Unassembled WGS sequence"/>
</dbReference>
<evidence type="ECO:0000256" key="1">
    <source>
        <dbReference type="SAM" id="Phobius"/>
    </source>
</evidence>